<sequence length="929" mass="104125">MKFIRLFFLLAVVLLVNEVTAAAKSGRVNNASAKDTIIQLDPVRDKILLRGKSYAPAAKDTVPKKSAKDTIPKTSRDTLPKRVVNGNPSDTSQLTEKVVAKADSNFADREHKMTYYYGNARITYGEMELDAEYIRIDETKHLIFAKGRIDPRTNRYIGRPIAKMGKTEKPITSDSLIVDYVTKGAHVWNSATEQDGNYISGGQAKKLKGDEVAYADALFSTCDLPYPYTHFGIVITKGIAEKNRIISSLFYLEIQGVPLPIGLPFGFFPKPESRSSGFILPTPGEDFKLGFFLRNFGYYFAINDYIDATAQATYYAKGSYELGLMTRYTKLYKYNGSLNLNYGSHNYGLEGDPAQKDFNVQWSHSKNPSSHPGVTFSASVNAGTSSFYRNNPATTNYNLQQLTQNNLNSSVAFGRTWEGTPFNFTANIAHSQDLTRQTVTLELPSFAFNVATLSPFASKGKLEGTTEKWYQRITVGYSLVGTNRLTAIPESELFKGSTLQKRLQNGLQHQIPIGINLNVLKYFQFNSNFNYTDRWYFQTIRKRFARGSLTGLDSMATDTVPGFRRAGEYSMSAGISTKVYGTMTFKNSKIKKIRDVITPSISFNYRPDFSSLGYNYNQIAVSNASIPYPATVQRYSIYEQSVYGGPSGGRSAGLAFSIDNTIEAKVRAKSSDTSGKDRNVPILQGLSLNSFYNFAVDSFRLSQINLQGHTSVLNQKINISFGGVLDPYVVNVRDSITSNQVVRYARRFNRYTFQDGKMPFLTAFNLTMGANLNPAAFKRTDGNGRRPPGQPNTLANMTAEQANKLAQLNSDPNAYVDFNVPWNLNLNYSFNYNNDRINTVTSNTVQISGDVSLTPKWKVQFTSNYDIKTKRFSDATSFNIYRDLHCWDLAIGWIPFGFYKSYNVTLKVKAAVLQDLKLTKRKDYYNSNL</sequence>
<keyword evidence="2" id="KW-0732">Signal</keyword>
<dbReference type="PANTHER" id="PTHR30189">
    <property type="entry name" value="LPS-ASSEMBLY PROTEIN"/>
    <property type="match status" value="1"/>
</dbReference>
<keyword evidence="5" id="KW-1185">Reference proteome</keyword>
<dbReference type="Pfam" id="PF19838">
    <property type="entry name" value="LptD_2"/>
    <property type="match status" value="1"/>
</dbReference>
<feature type="compositionally biased region" description="Basic and acidic residues" evidence="1">
    <location>
        <begin position="61"/>
        <end position="80"/>
    </location>
</feature>
<evidence type="ECO:0000256" key="1">
    <source>
        <dbReference type="SAM" id="MobiDB-lite"/>
    </source>
</evidence>
<gene>
    <name evidence="4" type="ORF">IRJ16_00440</name>
</gene>
<dbReference type="AlphaFoldDB" id="A0A929KTV8"/>
<comment type="caution">
    <text evidence="4">The sequence shown here is derived from an EMBL/GenBank/DDBJ whole genome shotgun (WGS) entry which is preliminary data.</text>
</comment>
<proteinExistence type="predicted"/>
<evidence type="ECO:0000313" key="5">
    <source>
        <dbReference type="Proteomes" id="UP000622475"/>
    </source>
</evidence>
<name>A0A929KTV8_9SPHI</name>
<evidence type="ECO:0000259" key="3">
    <source>
        <dbReference type="Pfam" id="PF19838"/>
    </source>
</evidence>
<feature type="region of interest" description="Disordered" evidence="1">
    <location>
        <begin position="59"/>
        <end position="91"/>
    </location>
</feature>
<dbReference type="Proteomes" id="UP000622475">
    <property type="component" value="Unassembled WGS sequence"/>
</dbReference>
<dbReference type="GO" id="GO:0009279">
    <property type="term" value="C:cell outer membrane"/>
    <property type="evidence" value="ECO:0007669"/>
    <property type="project" value="TreeGrafter"/>
</dbReference>
<dbReference type="RefSeq" id="WP_194109545.1">
    <property type="nucleotide sequence ID" value="NZ_JADFFL010000001.1"/>
</dbReference>
<dbReference type="PANTHER" id="PTHR30189:SF1">
    <property type="entry name" value="LPS-ASSEMBLY PROTEIN LPTD"/>
    <property type="match status" value="1"/>
</dbReference>
<protein>
    <submittedName>
        <fullName evidence="4">LPS-assembly protein LptD</fullName>
    </submittedName>
</protein>
<evidence type="ECO:0000313" key="4">
    <source>
        <dbReference type="EMBL" id="MBE9660340.1"/>
    </source>
</evidence>
<reference evidence="4" key="1">
    <citation type="submission" date="2020-10" db="EMBL/GenBank/DDBJ databases">
        <title>Mucilaginibacter mali sp. nov., isolated from rhizosphere soil of apple orchard.</title>
        <authorList>
            <person name="Lee J.-S."/>
            <person name="Kim H.S."/>
            <person name="Kim J.-S."/>
        </authorList>
    </citation>
    <scope>NUCLEOTIDE SEQUENCE</scope>
    <source>
        <strain evidence="4">KCTC 22746</strain>
    </source>
</reference>
<organism evidence="4 5">
    <name type="scientific">Mucilaginibacter myungsuensis</name>
    <dbReference type="NCBI Taxonomy" id="649104"/>
    <lineage>
        <taxon>Bacteria</taxon>
        <taxon>Pseudomonadati</taxon>
        <taxon>Bacteroidota</taxon>
        <taxon>Sphingobacteriia</taxon>
        <taxon>Sphingobacteriales</taxon>
        <taxon>Sphingobacteriaceae</taxon>
        <taxon>Mucilaginibacter</taxon>
    </lineage>
</organism>
<dbReference type="InterPro" id="IPR050218">
    <property type="entry name" value="LptD"/>
</dbReference>
<feature type="signal peptide" evidence="2">
    <location>
        <begin position="1"/>
        <end position="21"/>
    </location>
</feature>
<dbReference type="InterPro" id="IPR045659">
    <property type="entry name" value="LptD_2"/>
</dbReference>
<dbReference type="EMBL" id="JADFFL010000001">
    <property type="protein sequence ID" value="MBE9660340.1"/>
    <property type="molecule type" value="Genomic_DNA"/>
</dbReference>
<feature type="domain" description="LPS-assembly protein LptD central" evidence="3">
    <location>
        <begin position="245"/>
        <end position="728"/>
    </location>
</feature>
<dbReference type="GO" id="GO:1990351">
    <property type="term" value="C:transporter complex"/>
    <property type="evidence" value="ECO:0007669"/>
    <property type="project" value="TreeGrafter"/>
</dbReference>
<feature type="chain" id="PRO_5037273070" evidence="2">
    <location>
        <begin position="22"/>
        <end position="929"/>
    </location>
</feature>
<accession>A0A929KTV8</accession>
<evidence type="ECO:0000256" key="2">
    <source>
        <dbReference type="SAM" id="SignalP"/>
    </source>
</evidence>